<dbReference type="STRING" id="6689.A0A3R7QH10"/>
<evidence type="ECO:0000256" key="3">
    <source>
        <dbReference type="ARBA" id="ARBA00023157"/>
    </source>
</evidence>
<dbReference type="AlphaFoldDB" id="A0A3R7QH10"/>
<dbReference type="GO" id="GO:0030141">
    <property type="term" value="C:secretory granule"/>
    <property type="evidence" value="ECO:0007669"/>
    <property type="project" value="TreeGrafter"/>
</dbReference>
<feature type="compositionally biased region" description="Basic and acidic residues" evidence="4">
    <location>
        <begin position="28"/>
        <end position="43"/>
    </location>
</feature>
<dbReference type="Pfam" id="PF00184">
    <property type="entry name" value="Hormone_5"/>
    <property type="match status" value="1"/>
</dbReference>
<dbReference type="PROSITE" id="PS00264">
    <property type="entry name" value="NEUROHYPOPHYS_HORM"/>
    <property type="match status" value="1"/>
</dbReference>
<reference evidence="5 6" key="2">
    <citation type="submission" date="2019-01" db="EMBL/GenBank/DDBJ databases">
        <title>The decoding of complex shrimp genome reveals the adaptation for benthos swimmer, frequently molting mechanism and breeding impact on genome.</title>
        <authorList>
            <person name="Sun Y."/>
            <person name="Gao Y."/>
            <person name="Yu Y."/>
        </authorList>
    </citation>
    <scope>NUCLEOTIDE SEQUENCE [LARGE SCALE GENOMIC DNA]</scope>
    <source>
        <tissue evidence="5">Muscle</tissue>
    </source>
</reference>
<name>A0A3R7QH10_PENVA</name>
<feature type="compositionally biased region" description="Polar residues" evidence="4">
    <location>
        <begin position="1"/>
        <end position="10"/>
    </location>
</feature>
<dbReference type="PANTHER" id="PTHR11681:SF5">
    <property type="entry name" value="ISOTOCIN"/>
    <property type="match status" value="1"/>
</dbReference>
<reference evidence="5 6" key="1">
    <citation type="submission" date="2018-04" db="EMBL/GenBank/DDBJ databases">
        <authorList>
            <person name="Zhang X."/>
            <person name="Yuan J."/>
            <person name="Li F."/>
            <person name="Xiang J."/>
        </authorList>
    </citation>
    <scope>NUCLEOTIDE SEQUENCE [LARGE SCALE GENOMIC DNA]</scope>
    <source>
        <tissue evidence="5">Muscle</tissue>
    </source>
</reference>
<dbReference type="GO" id="GO:0005185">
    <property type="term" value="F:neurohypophyseal hormone activity"/>
    <property type="evidence" value="ECO:0007669"/>
    <property type="project" value="InterPro"/>
</dbReference>
<gene>
    <name evidence="5" type="ORF">C7M84_014821</name>
</gene>
<sequence>MQRYQSTRANLLTPAEESDLPASAVETRGGRQTDQQRQREDAVPVRVASPRPANTLPAFPPDDHSRRLPDMQISAVVAMALLLGSGTACFITNCPPGGKRSSPSAQLGSVRTCAQCGPGLQGRCMGPDICCGPEIGCYMGTREAFLCRSENLVPVTCSNDDLKACGRQREGRCASSGVCCTEVKCEFDINCVIEGVDRHRYSLLDTLTEAQWRI</sequence>
<feature type="region of interest" description="Disordered" evidence="4">
    <location>
        <begin position="1"/>
        <end position="67"/>
    </location>
</feature>
<dbReference type="PRINTS" id="PR00831">
    <property type="entry name" value="NEUROPHYSIN"/>
</dbReference>
<dbReference type="InterPro" id="IPR000981">
    <property type="entry name" value="Neurhyp_horm"/>
</dbReference>
<evidence type="ECO:0000256" key="1">
    <source>
        <dbReference type="ARBA" id="ARBA00007369"/>
    </source>
</evidence>
<dbReference type="InterPro" id="IPR022423">
    <property type="entry name" value="Neurohypophysial_hormone_CS"/>
</dbReference>
<dbReference type="SUPFAM" id="SSF49606">
    <property type="entry name" value="Neurophysin II"/>
    <property type="match status" value="1"/>
</dbReference>
<comment type="similarity">
    <text evidence="1">Belongs to the vasopressin/oxytocin family.</text>
</comment>
<evidence type="ECO:0000256" key="4">
    <source>
        <dbReference type="SAM" id="MobiDB-lite"/>
    </source>
</evidence>
<dbReference type="OrthoDB" id="10056056at2759"/>
<dbReference type="EMBL" id="QCYY01002847">
    <property type="protein sequence ID" value="ROT67110.1"/>
    <property type="molecule type" value="Genomic_DNA"/>
</dbReference>
<keyword evidence="6" id="KW-1185">Reference proteome</keyword>
<evidence type="ECO:0000313" key="6">
    <source>
        <dbReference type="Proteomes" id="UP000283509"/>
    </source>
</evidence>
<evidence type="ECO:0000313" key="5">
    <source>
        <dbReference type="EMBL" id="ROT67110.1"/>
    </source>
</evidence>
<evidence type="ECO:0000256" key="2">
    <source>
        <dbReference type="ARBA" id="ARBA00022729"/>
    </source>
</evidence>
<dbReference type="GO" id="GO:0005615">
    <property type="term" value="C:extracellular space"/>
    <property type="evidence" value="ECO:0007669"/>
    <property type="project" value="TreeGrafter"/>
</dbReference>
<proteinExistence type="inferred from homology"/>
<accession>A0A3R7QH10</accession>
<dbReference type="Gene3D" id="2.60.9.10">
    <property type="entry name" value="Neurohypophysial hormone domain"/>
    <property type="match status" value="1"/>
</dbReference>
<dbReference type="Proteomes" id="UP000283509">
    <property type="component" value="Unassembled WGS sequence"/>
</dbReference>
<organism evidence="5 6">
    <name type="scientific">Penaeus vannamei</name>
    <name type="common">Whiteleg shrimp</name>
    <name type="synonym">Litopenaeus vannamei</name>
    <dbReference type="NCBI Taxonomy" id="6689"/>
    <lineage>
        <taxon>Eukaryota</taxon>
        <taxon>Metazoa</taxon>
        <taxon>Ecdysozoa</taxon>
        <taxon>Arthropoda</taxon>
        <taxon>Crustacea</taxon>
        <taxon>Multicrustacea</taxon>
        <taxon>Malacostraca</taxon>
        <taxon>Eumalacostraca</taxon>
        <taxon>Eucarida</taxon>
        <taxon>Decapoda</taxon>
        <taxon>Dendrobranchiata</taxon>
        <taxon>Penaeoidea</taxon>
        <taxon>Penaeidae</taxon>
        <taxon>Penaeus</taxon>
    </lineage>
</organism>
<dbReference type="InterPro" id="IPR036387">
    <property type="entry name" value="Neurhyp_horm_dom_sf"/>
</dbReference>
<comment type="caution">
    <text evidence="5">The sequence shown here is derived from an EMBL/GenBank/DDBJ whole genome shotgun (WGS) entry which is preliminary data.</text>
</comment>
<keyword evidence="2" id="KW-0732">Signal</keyword>
<dbReference type="SMART" id="SM00003">
    <property type="entry name" value="NH"/>
    <property type="match status" value="1"/>
</dbReference>
<dbReference type="PANTHER" id="PTHR11681">
    <property type="entry name" value="NEUROPHYSIN"/>
    <property type="match status" value="1"/>
</dbReference>
<keyword evidence="3" id="KW-1015">Disulfide bond</keyword>
<protein>
    <submittedName>
        <fullName evidence="5">Vasotocin-neurophysin</fullName>
    </submittedName>
</protein>